<proteinExistence type="predicted"/>
<protein>
    <submittedName>
        <fullName evidence="2">Uncharacterized protein</fullName>
    </submittedName>
</protein>
<keyword evidence="1" id="KW-1133">Transmembrane helix</keyword>
<feature type="transmembrane region" description="Helical" evidence="1">
    <location>
        <begin position="60"/>
        <end position="80"/>
    </location>
</feature>
<dbReference type="RefSeq" id="WP_156275918.1">
    <property type="nucleotide sequence ID" value="NZ_CP046244.1"/>
</dbReference>
<dbReference type="EMBL" id="CP046244">
    <property type="protein sequence ID" value="QGP94005.1"/>
    <property type="molecule type" value="Genomic_DNA"/>
</dbReference>
<accession>A0A6I5ZWI6</accession>
<dbReference type="AlphaFoldDB" id="A0A6I5ZWI6"/>
<dbReference type="OrthoDB" id="1723519at2"/>
<dbReference type="Proteomes" id="UP000425916">
    <property type="component" value="Chromosome"/>
</dbReference>
<evidence type="ECO:0000313" key="2">
    <source>
        <dbReference type="EMBL" id="QGP94005.1"/>
    </source>
</evidence>
<keyword evidence="1" id="KW-0812">Transmembrane</keyword>
<gene>
    <name evidence="2" type="ORF">MGLY_34300</name>
</gene>
<sequence>MPEYRDRLDKLLAGLPGKVPPPLAGWHFTAAMRHRVQNRVASLPVPEVPGRSSRQLRVKWSLAGAVALVLAFLFLVWWQWPVTSPGPPAGFKVKPLQYQVVSFNGPEPEALVSIGQVEGSNQLLASISKRREPAGWQLIYTQPLNAYLVLPLQVMRSEASRGALILITYQEPWGQEYHYLILEFDGEKVIPYQEQDIVTITGR</sequence>
<keyword evidence="1" id="KW-0472">Membrane</keyword>
<evidence type="ECO:0000313" key="3">
    <source>
        <dbReference type="Proteomes" id="UP000425916"/>
    </source>
</evidence>
<name>A0A6I5ZWI6_9FIRM</name>
<organism evidence="2 3">
    <name type="scientific">Neomoorella glycerini</name>
    <dbReference type="NCBI Taxonomy" id="55779"/>
    <lineage>
        <taxon>Bacteria</taxon>
        <taxon>Bacillati</taxon>
        <taxon>Bacillota</taxon>
        <taxon>Clostridia</taxon>
        <taxon>Neomoorellales</taxon>
        <taxon>Neomoorellaceae</taxon>
        <taxon>Neomoorella</taxon>
    </lineage>
</organism>
<evidence type="ECO:0000256" key="1">
    <source>
        <dbReference type="SAM" id="Phobius"/>
    </source>
</evidence>
<keyword evidence="3" id="KW-1185">Reference proteome</keyword>
<reference evidence="2 3" key="1">
    <citation type="submission" date="2019-11" db="EMBL/GenBank/DDBJ databases">
        <title>Genome sequence of Moorella glycerini DSM11254.</title>
        <authorList>
            <person name="Poehlein A."/>
            <person name="Boeer T."/>
            <person name="Daniel R."/>
        </authorList>
    </citation>
    <scope>NUCLEOTIDE SEQUENCE [LARGE SCALE GENOMIC DNA]</scope>
    <source>
        <strain evidence="2 3">DSM 11254</strain>
    </source>
</reference>